<evidence type="ECO:0008006" key="3">
    <source>
        <dbReference type="Google" id="ProtNLM"/>
    </source>
</evidence>
<gene>
    <name evidence="1" type="ORF">WA1_36855</name>
</gene>
<evidence type="ECO:0000313" key="2">
    <source>
        <dbReference type="Proteomes" id="UP000076925"/>
    </source>
</evidence>
<dbReference type="AlphaFoldDB" id="A0A139X201"/>
<sequence>MEYNCYAPKIIRTEQENEKALKIVEELMHCPNRTPEEDELYEILIVLIEKFDREYYSPGEGSTPHSILSFLMEQQGIKLLIFQRFHK</sequence>
<dbReference type="RefSeq" id="WP_017746743.1">
    <property type="nucleotide sequence ID" value="NZ_KQ976354.1"/>
</dbReference>
<proteinExistence type="predicted"/>
<evidence type="ECO:0000313" key="1">
    <source>
        <dbReference type="EMBL" id="KYC38739.1"/>
    </source>
</evidence>
<organism evidence="1 2">
    <name type="scientific">Scytonema hofmannii PCC 7110</name>
    <dbReference type="NCBI Taxonomy" id="128403"/>
    <lineage>
        <taxon>Bacteria</taxon>
        <taxon>Bacillati</taxon>
        <taxon>Cyanobacteriota</taxon>
        <taxon>Cyanophyceae</taxon>
        <taxon>Nostocales</taxon>
        <taxon>Scytonemataceae</taxon>
        <taxon>Scytonema</taxon>
    </lineage>
</organism>
<accession>A0A139X201</accession>
<comment type="caution">
    <text evidence="1">The sequence shown here is derived from an EMBL/GenBank/DDBJ whole genome shotgun (WGS) entry which is preliminary data.</text>
</comment>
<dbReference type="EMBL" id="ANNX02000040">
    <property type="protein sequence ID" value="KYC38739.1"/>
    <property type="molecule type" value="Genomic_DNA"/>
</dbReference>
<reference evidence="1 2" key="1">
    <citation type="journal article" date="2013" name="Genome Biol. Evol.">
        <title>Genomes of Stigonematalean cyanobacteria (subsection V) and the evolution of oxygenic photosynthesis from prokaryotes to plastids.</title>
        <authorList>
            <person name="Dagan T."/>
            <person name="Roettger M."/>
            <person name="Stucken K."/>
            <person name="Landan G."/>
            <person name="Koch R."/>
            <person name="Major P."/>
            <person name="Gould S.B."/>
            <person name="Goremykin V.V."/>
            <person name="Rippka R."/>
            <person name="Tandeau de Marsac N."/>
            <person name="Gugger M."/>
            <person name="Lockhart P.J."/>
            <person name="Allen J.F."/>
            <person name="Brune I."/>
            <person name="Maus I."/>
            <person name="Puhler A."/>
            <person name="Martin W.F."/>
        </authorList>
    </citation>
    <scope>NUCLEOTIDE SEQUENCE [LARGE SCALE GENOMIC DNA]</scope>
    <source>
        <strain evidence="1 2">PCC 7110</strain>
    </source>
</reference>
<dbReference type="Proteomes" id="UP000076925">
    <property type="component" value="Unassembled WGS sequence"/>
</dbReference>
<name>A0A139X201_9CYAN</name>
<dbReference type="STRING" id="128403.WA1_36855"/>
<protein>
    <recommendedName>
        <fullName evidence="3">Transcriptional regulator</fullName>
    </recommendedName>
</protein>
<keyword evidence="2" id="KW-1185">Reference proteome</keyword>
<dbReference type="OrthoDB" id="426919at2"/>